<dbReference type="SUPFAM" id="SSF142338">
    <property type="entry name" value="CofD-like"/>
    <property type="match status" value="1"/>
</dbReference>
<dbReference type="InterPro" id="IPR002882">
    <property type="entry name" value="CofD"/>
</dbReference>
<comment type="caution">
    <text evidence="3">The sequence shown here is derived from an EMBL/GenBank/DDBJ whole genome shotgun (WGS) entry which is preliminary data.</text>
</comment>
<keyword evidence="1 2" id="KW-0963">Cytoplasm</keyword>
<dbReference type="HAMAP" id="MF_00973">
    <property type="entry name" value="Gluconeogen_factor"/>
    <property type="match status" value="1"/>
</dbReference>
<dbReference type="PANTHER" id="PTHR30135">
    <property type="entry name" value="UNCHARACTERIZED PROTEIN YVCK-RELATED"/>
    <property type="match status" value="1"/>
</dbReference>
<dbReference type="CDD" id="cd07187">
    <property type="entry name" value="YvcK_like"/>
    <property type="match status" value="1"/>
</dbReference>
<evidence type="ECO:0000313" key="3">
    <source>
        <dbReference type="EMBL" id="NMB91809.1"/>
    </source>
</evidence>
<name>A0A7X9E7E7_UNCKA</name>
<dbReference type="GO" id="GO:0008360">
    <property type="term" value="P:regulation of cell shape"/>
    <property type="evidence" value="ECO:0007669"/>
    <property type="project" value="UniProtKB-UniRule"/>
</dbReference>
<organism evidence="3 4">
    <name type="scientific">candidate division WWE3 bacterium</name>
    <dbReference type="NCBI Taxonomy" id="2053526"/>
    <lineage>
        <taxon>Bacteria</taxon>
        <taxon>Katanobacteria</taxon>
    </lineage>
</organism>
<dbReference type="PANTHER" id="PTHR30135:SF3">
    <property type="entry name" value="GLUCONEOGENESIS FACTOR-RELATED"/>
    <property type="match status" value="1"/>
</dbReference>
<proteinExistence type="inferred from homology"/>
<evidence type="ECO:0000256" key="1">
    <source>
        <dbReference type="ARBA" id="ARBA00022490"/>
    </source>
</evidence>
<dbReference type="AlphaFoldDB" id="A0A7X9E7E7"/>
<comment type="similarity">
    <text evidence="2">Belongs to the gluconeogenesis factor family.</text>
</comment>
<dbReference type="InterPro" id="IPR010119">
    <property type="entry name" value="Gluconeogen_factor"/>
</dbReference>
<gene>
    <name evidence="3" type="ORF">GYA37_03100</name>
</gene>
<dbReference type="Gene3D" id="3.40.50.10680">
    <property type="entry name" value="CofD-like domains"/>
    <property type="match status" value="1"/>
</dbReference>
<comment type="subcellular location">
    <subcellularLocation>
        <location evidence="2">Cytoplasm</location>
    </subcellularLocation>
</comment>
<dbReference type="Pfam" id="PF01933">
    <property type="entry name" value="CofD"/>
    <property type="match status" value="1"/>
</dbReference>
<sequence length="329" mass="36729">MKSKPNIVTIGGGTGSFVVLSGLKSYPIDISAIVTMMDSGGSTGKLRDQLGVLPPGDLRQALVALSEAPDIWRELFTYRFENGDLKGHSFGNIFLSAIEKITNSNQEAVDRASDILQTSGRVIPITFDKSCLCAKYEDGSVVEGESNIEKIVKRKTRITKVYLKPSALMNLEAKRCLERANYIIFGPGDLYTSIIPNLLVEGIRETMKYLKVKKIFITNLVTKPGQTEGFKVSTFVDELEKYLGEGSLDYIIVNSSKPKEELISLYRKIDRATPVEDDIGHRYRNAKVIKANVLSNVRYVKSSSDKLKRSLIRHDSDKLARVLYEIIRP</sequence>
<dbReference type="NCBIfam" id="TIGR01826">
    <property type="entry name" value="CofD_related"/>
    <property type="match status" value="1"/>
</dbReference>
<dbReference type="GO" id="GO:0005737">
    <property type="term" value="C:cytoplasm"/>
    <property type="evidence" value="ECO:0007669"/>
    <property type="project" value="UniProtKB-SubCell"/>
</dbReference>
<accession>A0A7X9E7E7</accession>
<dbReference type="InterPro" id="IPR038136">
    <property type="entry name" value="CofD-like_dom_sf"/>
</dbReference>
<dbReference type="EMBL" id="JAAZNV010000009">
    <property type="protein sequence ID" value="NMB91809.1"/>
    <property type="molecule type" value="Genomic_DNA"/>
</dbReference>
<reference evidence="3 4" key="1">
    <citation type="journal article" date="2020" name="Biotechnol. Biofuels">
        <title>New insights from the biogas microbiome by comprehensive genome-resolved metagenomics of nearly 1600 species originating from multiple anaerobic digesters.</title>
        <authorList>
            <person name="Campanaro S."/>
            <person name="Treu L."/>
            <person name="Rodriguez-R L.M."/>
            <person name="Kovalovszki A."/>
            <person name="Ziels R.M."/>
            <person name="Maus I."/>
            <person name="Zhu X."/>
            <person name="Kougias P.G."/>
            <person name="Basile A."/>
            <person name="Luo G."/>
            <person name="Schluter A."/>
            <person name="Konstantinidis K.T."/>
            <person name="Angelidaki I."/>
        </authorList>
    </citation>
    <scope>NUCLEOTIDE SEQUENCE [LARGE SCALE GENOMIC DNA]</scope>
    <source>
        <strain evidence="3">AS27yjCOA_202</strain>
    </source>
</reference>
<dbReference type="Proteomes" id="UP000590542">
    <property type="component" value="Unassembled WGS sequence"/>
</dbReference>
<protein>
    <recommendedName>
        <fullName evidence="2">Putative gluconeogenesis factor</fullName>
    </recommendedName>
</protein>
<comment type="function">
    <text evidence="2">Required for morphogenesis under gluconeogenic growth conditions.</text>
</comment>
<evidence type="ECO:0000256" key="2">
    <source>
        <dbReference type="HAMAP-Rule" id="MF_00973"/>
    </source>
</evidence>
<dbReference type="GO" id="GO:0043743">
    <property type="term" value="F:LPPG:FO 2-phospho-L-lactate transferase activity"/>
    <property type="evidence" value="ECO:0007669"/>
    <property type="project" value="InterPro"/>
</dbReference>
<evidence type="ECO:0000313" key="4">
    <source>
        <dbReference type="Proteomes" id="UP000590542"/>
    </source>
</evidence>